<dbReference type="AlphaFoldDB" id="A0A9P8XUC5"/>
<comment type="caution">
    <text evidence="2">The sequence shown here is derived from an EMBL/GenBank/DDBJ whole genome shotgun (WGS) entry which is preliminary data.</text>
</comment>
<dbReference type="GeneID" id="70184992"/>
<accession>A0A9P8XUC5</accession>
<protein>
    <submittedName>
        <fullName evidence="2">Uncharacterized protein</fullName>
    </submittedName>
</protein>
<organism evidence="2 3">
    <name type="scientific">Microdochium trichocladiopsis</name>
    <dbReference type="NCBI Taxonomy" id="1682393"/>
    <lineage>
        <taxon>Eukaryota</taxon>
        <taxon>Fungi</taxon>
        <taxon>Dikarya</taxon>
        <taxon>Ascomycota</taxon>
        <taxon>Pezizomycotina</taxon>
        <taxon>Sordariomycetes</taxon>
        <taxon>Xylariomycetidae</taxon>
        <taxon>Xylariales</taxon>
        <taxon>Microdochiaceae</taxon>
        <taxon>Microdochium</taxon>
    </lineage>
</organism>
<reference evidence="2" key="1">
    <citation type="journal article" date="2021" name="Nat. Commun.">
        <title>Genetic determinants of endophytism in the Arabidopsis root mycobiome.</title>
        <authorList>
            <person name="Mesny F."/>
            <person name="Miyauchi S."/>
            <person name="Thiergart T."/>
            <person name="Pickel B."/>
            <person name="Atanasova L."/>
            <person name="Karlsson M."/>
            <person name="Huettel B."/>
            <person name="Barry K.W."/>
            <person name="Haridas S."/>
            <person name="Chen C."/>
            <person name="Bauer D."/>
            <person name="Andreopoulos W."/>
            <person name="Pangilinan J."/>
            <person name="LaButti K."/>
            <person name="Riley R."/>
            <person name="Lipzen A."/>
            <person name="Clum A."/>
            <person name="Drula E."/>
            <person name="Henrissat B."/>
            <person name="Kohler A."/>
            <person name="Grigoriev I.V."/>
            <person name="Martin F.M."/>
            <person name="Hacquard S."/>
        </authorList>
    </citation>
    <scope>NUCLEOTIDE SEQUENCE</scope>
    <source>
        <strain evidence="2">MPI-CAGE-CH-0230</strain>
    </source>
</reference>
<dbReference type="Proteomes" id="UP000756346">
    <property type="component" value="Unassembled WGS sequence"/>
</dbReference>
<dbReference type="RefSeq" id="XP_046006338.1">
    <property type="nucleotide sequence ID" value="XM_046155446.1"/>
</dbReference>
<sequence>MKVTDTQKVASLRARAPEPRAPQKEVPASQPLAKKKLSAGIKIKEKPSSSAQRQPLSEKRQ</sequence>
<gene>
    <name evidence="2" type="ORF">B0I36DRAFT_335263</name>
</gene>
<name>A0A9P8XUC5_9PEZI</name>
<dbReference type="EMBL" id="JAGTJQ010000011">
    <property type="protein sequence ID" value="KAH7018071.1"/>
    <property type="molecule type" value="Genomic_DNA"/>
</dbReference>
<evidence type="ECO:0000313" key="2">
    <source>
        <dbReference type="EMBL" id="KAH7018071.1"/>
    </source>
</evidence>
<evidence type="ECO:0000313" key="3">
    <source>
        <dbReference type="Proteomes" id="UP000756346"/>
    </source>
</evidence>
<feature type="region of interest" description="Disordered" evidence="1">
    <location>
        <begin position="1"/>
        <end position="61"/>
    </location>
</feature>
<evidence type="ECO:0000256" key="1">
    <source>
        <dbReference type="SAM" id="MobiDB-lite"/>
    </source>
</evidence>
<keyword evidence="3" id="KW-1185">Reference proteome</keyword>
<proteinExistence type="predicted"/>